<feature type="compositionally biased region" description="Polar residues" evidence="13">
    <location>
        <begin position="1188"/>
        <end position="1197"/>
    </location>
</feature>
<dbReference type="InterPro" id="IPR027483">
    <property type="entry name" value="PInositol-4-P-4/5-kinase_C_sf"/>
</dbReference>
<dbReference type="EC" id="2.7.1.150" evidence="2"/>
<feature type="compositionally biased region" description="Polar residues" evidence="13">
    <location>
        <begin position="72"/>
        <end position="88"/>
    </location>
</feature>
<dbReference type="SUPFAM" id="SSF57903">
    <property type="entry name" value="FYVE/PHD zinc finger"/>
    <property type="match status" value="1"/>
</dbReference>
<dbReference type="FunFam" id="3.30.800.10:FF:000005">
    <property type="entry name" value="1-phosphatidylinositol-3-phosphate 5-kinase (Fab1)"/>
    <property type="match status" value="1"/>
</dbReference>
<dbReference type="EMBL" id="KV454407">
    <property type="protein sequence ID" value="ODQ67458.1"/>
    <property type="molecule type" value="Genomic_DNA"/>
</dbReference>
<dbReference type="SUPFAM" id="SSF52029">
    <property type="entry name" value="GroEL apical domain-like"/>
    <property type="match status" value="1"/>
</dbReference>
<evidence type="ECO:0000256" key="1">
    <source>
        <dbReference type="ARBA" id="ARBA00000768"/>
    </source>
</evidence>
<dbReference type="Proteomes" id="UP000095009">
    <property type="component" value="Unassembled WGS sequence"/>
</dbReference>
<dbReference type="SUPFAM" id="SSF56104">
    <property type="entry name" value="SAICAR synthase-like"/>
    <property type="match status" value="1"/>
</dbReference>
<dbReference type="GO" id="GO:0008270">
    <property type="term" value="F:zinc ion binding"/>
    <property type="evidence" value="ECO:0007669"/>
    <property type="project" value="UniProtKB-KW"/>
</dbReference>
<dbReference type="GO" id="GO:0010008">
    <property type="term" value="C:endosome membrane"/>
    <property type="evidence" value="ECO:0007669"/>
    <property type="project" value="TreeGrafter"/>
</dbReference>
<gene>
    <name evidence="16" type="ORF">NADFUDRAFT_12892</name>
</gene>
<evidence type="ECO:0000259" key="15">
    <source>
        <dbReference type="PROSITE" id="PS51455"/>
    </source>
</evidence>
<keyword evidence="17" id="KW-1185">Reference proteome</keyword>
<dbReference type="GO" id="GO:0032266">
    <property type="term" value="F:phosphatidylinositol-3-phosphate binding"/>
    <property type="evidence" value="ECO:0007669"/>
    <property type="project" value="UniProtKB-ARBA"/>
</dbReference>
<dbReference type="OrthoDB" id="158357at2759"/>
<evidence type="ECO:0000256" key="5">
    <source>
        <dbReference type="ARBA" id="ARBA00022741"/>
    </source>
</evidence>
<name>A0A1E3PQ88_9ASCO</name>
<feature type="domain" description="PIPK" evidence="15">
    <location>
        <begin position="1451"/>
        <end position="1783"/>
    </location>
</feature>
<feature type="compositionally biased region" description="Basic and acidic residues" evidence="13">
    <location>
        <begin position="1168"/>
        <end position="1187"/>
    </location>
</feature>
<dbReference type="InterPro" id="IPR017455">
    <property type="entry name" value="Znf_FYVE-rel"/>
</dbReference>
<feature type="region of interest" description="Disordered" evidence="13">
    <location>
        <begin position="209"/>
        <end position="228"/>
    </location>
</feature>
<evidence type="ECO:0000259" key="14">
    <source>
        <dbReference type="PROSITE" id="PS50178"/>
    </source>
</evidence>
<evidence type="ECO:0000256" key="4">
    <source>
        <dbReference type="ARBA" id="ARBA00022723"/>
    </source>
</evidence>
<dbReference type="InterPro" id="IPR000306">
    <property type="entry name" value="Znf_FYVE"/>
</dbReference>
<feature type="domain" description="FYVE-type" evidence="14">
    <location>
        <begin position="9"/>
        <end position="68"/>
    </location>
</feature>
<dbReference type="Gene3D" id="3.50.7.10">
    <property type="entry name" value="GroEL"/>
    <property type="match status" value="1"/>
</dbReference>
<proteinExistence type="predicted"/>
<evidence type="ECO:0000313" key="16">
    <source>
        <dbReference type="EMBL" id="ODQ67458.1"/>
    </source>
</evidence>
<evidence type="ECO:0000256" key="9">
    <source>
        <dbReference type="ARBA" id="ARBA00022840"/>
    </source>
</evidence>
<feature type="non-terminal residue" evidence="16">
    <location>
        <position position="1"/>
    </location>
</feature>
<evidence type="ECO:0000256" key="2">
    <source>
        <dbReference type="ARBA" id="ARBA00012009"/>
    </source>
</evidence>
<feature type="region of interest" description="Disordered" evidence="13">
    <location>
        <begin position="1345"/>
        <end position="1372"/>
    </location>
</feature>
<dbReference type="FunFam" id="3.50.7.10:FF:000007">
    <property type="entry name" value="1-phosphatidylinositol 3-phosphate 5-kinase isoform X1"/>
    <property type="match status" value="1"/>
</dbReference>
<dbReference type="PANTHER" id="PTHR45748:SF7">
    <property type="entry name" value="1-PHOSPHATIDYLINOSITOL 3-PHOSPHATE 5-KINASE-RELATED"/>
    <property type="match status" value="1"/>
</dbReference>
<evidence type="ECO:0000256" key="8">
    <source>
        <dbReference type="ARBA" id="ARBA00022833"/>
    </source>
</evidence>
<dbReference type="Pfam" id="PF01363">
    <property type="entry name" value="FYVE"/>
    <property type="match status" value="1"/>
</dbReference>
<dbReference type="InterPro" id="IPR013083">
    <property type="entry name" value="Znf_RING/FYVE/PHD"/>
</dbReference>
<dbReference type="GO" id="GO:0000329">
    <property type="term" value="C:fungal-type vacuole membrane"/>
    <property type="evidence" value="ECO:0007669"/>
    <property type="project" value="TreeGrafter"/>
</dbReference>
<dbReference type="GO" id="GO:0005524">
    <property type="term" value="F:ATP binding"/>
    <property type="evidence" value="ECO:0007669"/>
    <property type="project" value="UniProtKB-UniRule"/>
</dbReference>
<feature type="compositionally biased region" description="Acidic residues" evidence="13">
    <location>
        <begin position="218"/>
        <end position="228"/>
    </location>
</feature>
<dbReference type="InterPro" id="IPR027484">
    <property type="entry name" value="PInositol-4-P-5-kinase_N"/>
</dbReference>
<dbReference type="InterPro" id="IPR044769">
    <property type="entry name" value="PIKfyve_PIPKc"/>
</dbReference>
<keyword evidence="8" id="KW-0862">Zinc</keyword>
<dbReference type="STRING" id="857566.A0A1E3PQ88"/>
<keyword evidence="6 11" id="KW-0863">Zinc-finger</keyword>
<dbReference type="InterPro" id="IPR011011">
    <property type="entry name" value="Znf_FYVE_PHD"/>
</dbReference>
<dbReference type="InterPro" id="IPR027409">
    <property type="entry name" value="GroEL-like_apical_dom_sf"/>
</dbReference>
<keyword evidence="9 12" id="KW-0067">ATP-binding</keyword>
<dbReference type="SMART" id="SM00064">
    <property type="entry name" value="FYVE"/>
    <property type="match status" value="1"/>
</dbReference>
<dbReference type="Gene3D" id="3.30.800.10">
    <property type="entry name" value="Phosphatidylinositol Phosphate Kinase II Beta"/>
    <property type="match status" value="1"/>
</dbReference>
<evidence type="ECO:0000313" key="17">
    <source>
        <dbReference type="Proteomes" id="UP000095009"/>
    </source>
</evidence>
<keyword evidence="7 12" id="KW-0418">Kinase</keyword>
<dbReference type="CDD" id="cd03334">
    <property type="entry name" value="Fab1_TCP"/>
    <property type="match status" value="1"/>
</dbReference>
<dbReference type="PROSITE" id="PS50178">
    <property type="entry name" value="ZF_FYVE"/>
    <property type="match status" value="1"/>
</dbReference>
<organism evidence="16 17">
    <name type="scientific">Nadsonia fulvescens var. elongata DSM 6958</name>
    <dbReference type="NCBI Taxonomy" id="857566"/>
    <lineage>
        <taxon>Eukaryota</taxon>
        <taxon>Fungi</taxon>
        <taxon>Dikarya</taxon>
        <taxon>Ascomycota</taxon>
        <taxon>Saccharomycotina</taxon>
        <taxon>Dipodascomycetes</taxon>
        <taxon>Dipodascales</taxon>
        <taxon>Dipodascales incertae sedis</taxon>
        <taxon>Nadsonia</taxon>
    </lineage>
</organism>
<dbReference type="FunFam" id="3.30.810.10:FF:000001">
    <property type="entry name" value="1-phosphatidylinositol 3-phosphate 5-kinase FAB1"/>
    <property type="match status" value="1"/>
</dbReference>
<dbReference type="Gene3D" id="3.30.810.10">
    <property type="entry name" value="2-Layer Sandwich"/>
    <property type="match status" value="1"/>
</dbReference>
<dbReference type="Gene3D" id="3.30.40.10">
    <property type="entry name" value="Zinc/RING finger domain, C3HC4 (zinc finger)"/>
    <property type="match status" value="1"/>
</dbReference>
<dbReference type="SMART" id="SM00330">
    <property type="entry name" value="PIPKc"/>
    <property type="match status" value="1"/>
</dbReference>
<evidence type="ECO:0000256" key="3">
    <source>
        <dbReference type="ARBA" id="ARBA00022679"/>
    </source>
</evidence>
<keyword evidence="5 12" id="KW-0547">Nucleotide-binding</keyword>
<dbReference type="PROSITE" id="PS51455">
    <property type="entry name" value="PIPK"/>
    <property type="match status" value="1"/>
</dbReference>
<evidence type="ECO:0000256" key="11">
    <source>
        <dbReference type="PROSITE-ProRule" id="PRU00091"/>
    </source>
</evidence>
<dbReference type="Pfam" id="PF01504">
    <property type="entry name" value="PIP5K"/>
    <property type="match status" value="1"/>
</dbReference>
<dbReference type="InterPro" id="IPR002498">
    <property type="entry name" value="PInositol-4-P-4/5-kinase_core"/>
</dbReference>
<protein>
    <recommendedName>
        <fullName evidence="2">1-phosphatidylinositol-3-phosphate 5-kinase</fullName>
        <ecNumber evidence="2">2.7.1.150</ecNumber>
    </recommendedName>
    <alternativeName>
        <fullName evidence="10">Type III PIP kinase</fullName>
    </alternativeName>
</protein>
<evidence type="ECO:0000256" key="10">
    <source>
        <dbReference type="ARBA" id="ARBA00075294"/>
    </source>
</evidence>
<dbReference type="Pfam" id="PF00118">
    <property type="entry name" value="Cpn60_TCP1"/>
    <property type="match status" value="1"/>
</dbReference>
<feature type="non-terminal residue" evidence="16">
    <location>
        <position position="1792"/>
    </location>
</feature>
<dbReference type="GO" id="GO:0046854">
    <property type="term" value="P:phosphatidylinositol phosphate biosynthetic process"/>
    <property type="evidence" value="ECO:0007669"/>
    <property type="project" value="TreeGrafter"/>
</dbReference>
<dbReference type="GO" id="GO:0000285">
    <property type="term" value="F:1-phosphatidylinositol-3-phosphate 5-kinase activity"/>
    <property type="evidence" value="ECO:0007669"/>
    <property type="project" value="UniProtKB-EC"/>
</dbReference>
<keyword evidence="3 12" id="KW-0808">Transferase</keyword>
<evidence type="ECO:0000256" key="6">
    <source>
        <dbReference type="ARBA" id="ARBA00022771"/>
    </source>
</evidence>
<evidence type="ECO:0000256" key="13">
    <source>
        <dbReference type="SAM" id="MobiDB-lite"/>
    </source>
</evidence>
<dbReference type="PANTHER" id="PTHR45748">
    <property type="entry name" value="1-PHOSPHATIDYLINOSITOL 3-PHOSPHATE 5-KINASE-RELATED"/>
    <property type="match status" value="1"/>
</dbReference>
<sequence length="1792" mass="204864">LGKDFWMKDENATECFGCSKNFTAWRRKHHCRICGQIFCSSCTDLIPGNKFNYTGRMRVCYCCLERIDDYGSSSDTSSNFDPNETMSSDIMGDPVPDSPVKNNSTFSENGPVLDVIIPQDDVIQPAPLMAIPAARNGTAVEIPLKGNSMPLYRVGSTRGFSRKTKERNNLWDGSRTVSRDHFFPRENLSFTRFDNDLLDNIQDDYVGNDSFVDKEDTSDATYESEEEDEHAMSLLSSLQLDNPSEKQQSLEMLRNNAISSFKHNSTVWRPRRGTNHSIEQGKLGISKSKIRSKSFIAKKRNANTDINKKLHSAEVSGTVGSLNSESSIMLPSKPFRLASVKANVGGSSELNQASRIHSKNFLKQLLEECEIENVEKWIEALTTPLLQCAENIDLDIRGGDSLDIRQYVQLKKIEGGVPKDIAYICGVVFSKSLALKTMPRDISNPRIALIMFPIEYRRTSRNFMSLEPILAQEKEYIRKLAKRIISLSPDIVLAGSTVNGHALDLLAKAGIAVAYNVKESVITKVARYTKADVIWSIDKLAVNPKLGFCESFSVKTYRYKNVTKTYFIFSGCAKQLGCTILLRGADERILSQVKMCVEFMVYVIFSLKLETSVLRDEFVLIPNYTVKAETKGEDSDEKEDSAVNFFHDVVKFQATKILSSSPSVQFSQPYLLTQARDLEDKLVEINESVSIEKTAETRSEEPNNNTNEASKIIDLSKYNLVIDVENLPGGNGGLKKIMETINYENYQRLYNLWSAQKNQLELSFLQSPEMFTPKMHQNITVLYSLVSNITATPCVGPEITNMEFYKRTDLTLGQFIEGLCLSVNSSCRFEDDHGGVFGCEEPLINHYRSYVHGRGRINVIVEKFECRIPGMQNTILMWSYCRKCKVNVPVIPMSENTWKYSFGKYLELSFWSTNVQMRAVPCNHNVFRDHVRFFGLYDYVVRFEYETTDVLELVVPSTKMVWRPESDIQIKYDQFVYIQKKINRFWESVIARFARVKIDGLSEDRVDEFKLHVENLRTRANEELKQAVEMLNDLYIKTRSTEHLPLNRVLSFVQDMAVQWDMEFLNFESNFFPSEKDITRITAQQLRKIFTDKNEDPNEKLNEKLTEKTDLDNSSLELLDSKANARDKDENIEGIHESNITGYECGKLAQNESKNLTNDSDLRKYNTISERENGSLEKDEVLSREANENSNSTQSIADSIDIGASKSPTTTTFRKKMAEKAYSPAFPFRQRFGSSSKDLERHLQLRRSSTTHSRVSSLARHFDQLSLEFEKERAKERRLLAEGQFRAFPVANAKPIIEVYDSVEDAVEELSASEDEDQIIPEEPSRLRGLNPENGGDYFSYVSEQSEPNTKSFHQNDNEEIKEENDNCDNTASVSENLKDEISTTNCDSVLATDAAPDGGAGDLPQISEKQSLLRTLANFWADRSATGWNPLEYPLMPSEHIFVDSDVMVREDEPSSLIAFCLSSSDYLDKLHSLRQNETNAVDDNSSVHVNFDNSQIPELERWMGKPTATHLKYRFGEGSAKLMCKIFYPEQFDAFRIKCGCDEHYIQSLSRCVKWDSSGGKSGSAFLKTLNDRLVIKQLSQNELDAFIKFAPNYFEYMSKALFHDLPTVLAKIFGFYQIQIKNPLTNKAFKMDVLVMENLFYKRKPTRIFDLKGSMRNRHVKQTGRENEVLLDENMVEYIYESPLFVREHAKRLLRASLWNDTLFLAQMNVMDYSLVIGIDSEKDELVVGIIDCMRTFTWDKKLESWVKERGLVGGGNKEPTVVTPKQYKNRFREAMERYILMVPDYWYR</sequence>
<comment type="catalytic activity">
    <reaction evidence="1">
        <text>a 1,2-diacyl-sn-glycero-3-phospho-(1D-myo-inositol-3-phosphate) + ATP = a 1,2-diacyl-sn-glycero-3-phospho-(1D-myo-inositol-3,5-bisphosphate) + ADP + H(+)</text>
        <dbReference type="Rhea" id="RHEA:13609"/>
        <dbReference type="ChEBI" id="CHEBI:15378"/>
        <dbReference type="ChEBI" id="CHEBI:30616"/>
        <dbReference type="ChEBI" id="CHEBI:57923"/>
        <dbReference type="ChEBI" id="CHEBI:58088"/>
        <dbReference type="ChEBI" id="CHEBI:456216"/>
        <dbReference type="EC" id="2.7.1.150"/>
    </reaction>
</comment>
<dbReference type="CDD" id="cd17300">
    <property type="entry name" value="PIPKc_PIKfyve"/>
    <property type="match status" value="1"/>
</dbReference>
<dbReference type="InterPro" id="IPR002423">
    <property type="entry name" value="Cpn60/GroEL/TCP-1"/>
</dbReference>
<reference evidence="16 17" key="1">
    <citation type="journal article" date="2016" name="Proc. Natl. Acad. Sci. U.S.A.">
        <title>Comparative genomics of biotechnologically important yeasts.</title>
        <authorList>
            <person name="Riley R."/>
            <person name="Haridas S."/>
            <person name="Wolfe K.H."/>
            <person name="Lopes M.R."/>
            <person name="Hittinger C.T."/>
            <person name="Goeker M."/>
            <person name="Salamov A.A."/>
            <person name="Wisecaver J.H."/>
            <person name="Long T.M."/>
            <person name="Calvey C.H."/>
            <person name="Aerts A.L."/>
            <person name="Barry K.W."/>
            <person name="Choi C."/>
            <person name="Clum A."/>
            <person name="Coughlan A.Y."/>
            <person name="Deshpande S."/>
            <person name="Douglass A.P."/>
            <person name="Hanson S.J."/>
            <person name="Klenk H.-P."/>
            <person name="LaButti K.M."/>
            <person name="Lapidus A."/>
            <person name="Lindquist E.A."/>
            <person name="Lipzen A.M."/>
            <person name="Meier-Kolthoff J.P."/>
            <person name="Ohm R.A."/>
            <person name="Otillar R.P."/>
            <person name="Pangilinan J.L."/>
            <person name="Peng Y."/>
            <person name="Rokas A."/>
            <person name="Rosa C.A."/>
            <person name="Scheuner C."/>
            <person name="Sibirny A.A."/>
            <person name="Slot J.C."/>
            <person name="Stielow J.B."/>
            <person name="Sun H."/>
            <person name="Kurtzman C.P."/>
            <person name="Blackwell M."/>
            <person name="Grigoriev I.V."/>
            <person name="Jeffries T.W."/>
        </authorList>
    </citation>
    <scope>NUCLEOTIDE SEQUENCE [LARGE SCALE GENOMIC DNA]</scope>
    <source>
        <strain evidence="16 17">DSM 6958</strain>
    </source>
</reference>
<feature type="region of interest" description="Disordered" evidence="13">
    <location>
        <begin position="1168"/>
        <end position="1203"/>
    </location>
</feature>
<accession>A0A1E3PQ88</accession>
<evidence type="ECO:0000256" key="7">
    <source>
        <dbReference type="ARBA" id="ARBA00022777"/>
    </source>
</evidence>
<feature type="region of interest" description="Disordered" evidence="13">
    <location>
        <begin position="72"/>
        <end position="93"/>
    </location>
</feature>
<evidence type="ECO:0000256" key="12">
    <source>
        <dbReference type="PROSITE-ProRule" id="PRU00781"/>
    </source>
</evidence>
<keyword evidence="4" id="KW-0479">Metal-binding</keyword>